<dbReference type="Pfam" id="PF00941">
    <property type="entry name" value="FAD_binding_5"/>
    <property type="match status" value="1"/>
</dbReference>
<evidence type="ECO:0000256" key="2">
    <source>
        <dbReference type="ARBA" id="ARBA00023002"/>
    </source>
</evidence>
<dbReference type="Gene3D" id="3.30.465.10">
    <property type="match status" value="1"/>
</dbReference>
<reference evidence="4 5" key="1">
    <citation type="submission" date="2015-12" db="EMBL/GenBank/DDBJ databases">
        <title>Draft genome of Thermovenabulum gondwanense isolated from a red thermophilic microbial mat colonisisng an outflow channel of a bore well.</title>
        <authorList>
            <person name="Patel B.K."/>
        </authorList>
    </citation>
    <scope>NUCLEOTIDE SEQUENCE [LARGE SCALE GENOMIC DNA]</scope>
    <source>
        <strain evidence="4 5">R270</strain>
    </source>
</reference>
<keyword evidence="1" id="KW-0285">Flavoprotein</keyword>
<keyword evidence="2 4" id="KW-0560">Oxidoreductase</keyword>
<proteinExistence type="predicted"/>
<dbReference type="EMBL" id="LOHZ01000025">
    <property type="protein sequence ID" value="KYO66798.1"/>
    <property type="molecule type" value="Genomic_DNA"/>
</dbReference>
<dbReference type="Gene3D" id="3.30.43.10">
    <property type="entry name" value="Uridine Diphospho-n-acetylenolpyruvylglucosamine Reductase, domain 2"/>
    <property type="match status" value="1"/>
</dbReference>
<gene>
    <name evidence="4" type="primary">ndhF</name>
    <name evidence="4" type="ORF">ATZ99_10430</name>
</gene>
<evidence type="ECO:0000313" key="4">
    <source>
        <dbReference type="EMBL" id="KYO66798.1"/>
    </source>
</evidence>
<dbReference type="STRING" id="520767.ATZ99_10430"/>
<dbReference type="InterPro" id="IPR016166">
    <property type="entry name" value="FAD-bd_PCMH"/>
</dbReference>
<dbReference type="InterPro" id="IPR036318">
    <property type="entry name" value="FAD-bd_PCMH-like_sf"/>
</dbReference>
<sequence length="190" mass="20673">MNFDYIKPNTLTDALECLEKENAAILAGGTDVVVNLKSGKINPSFLIDIKGLKELKGVEKVDGGIFIGALTTIDEIKNSPLLSRYRALVEGAGVLGCHEIRCRATIGGNICNGSPSADTVPGLLVHNAKVEIISKHGSRIIPLENFLIDAGKVDLRKGELLKGVFLPDLEENSFSRYYRVSRVKAWICHQ</sequence>
<comment type="caution">
    <text evidence="4">The sequence shown here is derived from an EMBL/GenBank/DDBJ whole genome shotgun (WGS) entry which is preliminary data.</text>
</comment>
<dbReference type="AlphaFoldDB" id="A0A162MNM5"/>
<dbReference type="InterPro" id="IPR016167">
    <property type="entry name" value="FAD-bd_PCMH_sub1"/>
</dbReference>
<evidence type="ECO:0000313" key="5">
    <source>
        <dbReference type="Proteomes" id="UP000075737"/>
    </source>
</evidence>
<dbReference type="Proteomes" id="UP000075737">
    <property type="component" value="Unassembled WGS sequence"/>
</dbReference>
<feature type="domain" description="FAD-binding PCMH-type" evidence="3">
    <location>
        <begin position="1"/>
        <end position="171"/>
    </location>
</feature>
<evidence type="ECO:0000256" key="1">
    <source>
        <dbReference type="ARBA" id="ARBA00022630"/>
    </source>
</evidence>
<dbReference type="InterPro" id="IPR016169">
    <property type="entry name" value="FAD-bd_PCMH_sub2"/>
</dbReference>
<dbReference type="InterPro" id="IPR002346">
    <property type="entry name" value="Mopterin_DH_FAD-bd"/>
</dbReference>
<dbReference type="EC" id="1.17.1.5" evidence="4"/>
<accession>A0A162MNM5</accession>
<protein>
    <submittedName>
        <fullName evidence="4">Nicotinate dehydrogenase FAD-subunit</fullName>
        <ecNumber evidence="4">1.17.1.5</ecNumber>
    </submittedName>
</protein>
<dbReference type="GO" id="GO:0050138">
    <property type="term" value="F:nicotinate dehydrogenase activity"/>
    <property type="evidence" value="ECO:0007669"/>
    <property type="project" value="UniProtKB-EC"/>
</dbReference>
<dbReference type="GO" id="GO:0071949">
    <property type="term" value="F:FAD binding"/>
    <property type="evidence" value="ECO:0007669"/>
    <property type="project" value="InterPro"/>
</dbReference>
<evidence type="ECO:0000259" key="3">
    <source>
        <dbReference type="PROSITE" id="PS51387"/>
    </source>
</evidence>
<dbReference type="InterPro" id="IPR051312">
    <property type="entry name" value="Diverse_Substr_Oxidored"/>
</dbReference>
<dbReference type="PROSITE" id="PS51387">
    <property type="entry name" value="FAD_PCMH"/>
    <property type="match status" value="1"/>
</dbReference>
<dbReference type="RefSeq" id="WP_068748174.1">
    <property type="nucleotide sequence ID" value="NZ_LOHZ01000025.1"/>
</dbReference>
<dbReference type="PANTHER" id="PTHR42659:SF9">
    <property type="entry name" value="XANTHINE DEHYDROGENASE FAD-BINDING SUBUNIT XDHB-RELATED"/>
    <property type="match status" value="1"/>
</dbReference>
<name>A0A162MNM5_9FIRM</name>
<dbReference type="PANTHER" id="PTHR42659">
    <property type="entry name" value="XANTHINE DEHYDROGENASE SUBUNIT C-RELATED"/>
    <property type="match status" value="1"/>
</dbReference>
<organism evidence="4 5">
    <name type="scientific">Thermovenabulum gondwanense</name>
    <dbReference type="NCBI Taxonomy" id="520767"/>
    <lineage>
        <taxon>Bacteria</taxon>
        <taxon>Bacillati</taxon>
        <taxon>Bacillota</taxon>
        <taxon>Clostridia</taxon>
        <taxon>Thermosediminibacterales</taxon>
        <taxon>Thermosediminibacteraceae</taxon>
        <taxon>Thermovenabulum</taxon>
    </lineage>
</organism>
<dbReference type="SUPFAM" id="SSF56176">
    <property type="entry name" value="FAD-binding/transporter-associated domain-like"/>
    <property type="match status" value="1"/>
</dbReference>
<dbReference type="OrthoDB" id="9789842at2"/>
<keyword evidence="5" id="KW-1185">Reference proteome</keyword>